<reference evidence="3 4" key="1">
    <citation type="journal article" date="2024" name="BMC Genomics">
        <title>De novo assembly and annotation of Popillia japonica's genome with initial clues to its potential as an invasive pest.</title>
        <authorList>
            <person name="Cucini C."/>
            <person name="Boschi S."/>
            <person name="Funari R."/>
            <person name="Cardaioli E."/>
            <person name="Iannotti N."/>
            <person name="Marturano G."/>
            <person name="Paoli F."/>
            <person name="Bruttini M."/>
            <person name="Carapelli A."/>
            <person name="Frati F."/>
            <person name="Nardi F."/>
        </authorList>
    </citation>
    <scope>NUCLEOTIDE SEQUENCE [LARGE SCALE GENOMIC DNA]</scope>
    <source>
        <strain evidence="3">DMR45628</strain>
    </source>
</reference>
<dbReference type="Proteomes" id="UP001458880">
    <property type="component" value="Unassembled WGS sequence"/>
</dbReference>
<comment type="caution">
    <text evidence="3">The sequence shown here is derived from an EMBL/GenBank/DDBJ whole genome shotgun (WGS) entry which is preliminary data.</text>
</comment>
<evidence type="ECO:0000256" key="1">
    <source>
        <dbReference type="SAM" id="MobiDB-lite"/>
    </source>
</evidence>
<evidence type="ECO:0000259" key="2">
    <source>
        <dbReference type="Pfam" id="PF10545"/>
    </source>
</evidence>
<proteinExistence type="predicted"/>
<gene>
    <name evidence="3" type="ORF">QE152_g36973</name>
</gene>
<accession>A0AAW1IC42</accession>
<dbReference type="InterPro" id="IPR006578">
    <property type="entry name" value="MADF-dom"/>
</dbReference>
<feature type="region of interest" description="Disordered" evidence="1">
    <location>
        <begin position="63"/>
        <end position="90"/>
    </location>
</feature>
<dbReference type="AlphaFoldDB" id="A0AAW1IC42"/>
<organism evidence="3 4">
    <name type="scientific">Popillia japonica</name>
    <name type="common">Japanese beetle</name>
    <dbReference type="NCBI Taxonomy" id="7064"/>
    <lineage>
        <taxon>Eukaryota</taxon>
        <taxon>Metazoa</taxon>
        <taxon>Ecdysozoa</taxon>
        <taxon>Arthropoda</taxon>
        <taxon>Hexapoda</taxon>
        <taxon>Insecta</taxon>
        <taxon>Pterygota</taxon>
        <taxon>Neoptera</taxon>
        <taxon>Endopterygota</taxon>
        <taxon>Coleoptera</taxon>
        <taxon>Polyphaga</taxon>
        <taxon>Scarabaeiformia</taxon>
        <taxon>Scarabaeidae</taxon>
        <taxon>Rutelinae</taxon>
        <taxon>Popillia</taxon>
    </lineage>
</organism>
<evidence type="ECO:0000313" key="4">
    <source>
        <dbReference type="Proteomes" id="UP001458880"/>
    </source>
</evidence>
<name>A0AAW1IC42_POPJA</name>
<protein>
    <submittedName>
        <fullName evidence="3">Alcohol dehydrogenase transcription factor Myb/SANT-like</fullName>
    </submittedName>
</protein>
<dbReference type="Pfam" id="PF10545">
    <property type="entry name" value="MADF_DNA_bdg"/>
    <property type="match status" value="1"/>
</dbReference>
<dbReference type="EMBL" id="JASPKY010000686">
    <property type="protein sequence ID" value="KAK9686738.1"/>
    <property type="molecule type" value="Genomic_DNA"/>
</dbReference>
<sequence length="159" mass="18070">MNETPTACKDKWKKIRENFRKANNLRKTKSGQAAKNFKPIRYAKELSFLSPYIISESEPWTNLPPIMSGDDDDEQSNITSPPSTPGSPALSVATTVSAKFTALNTWIASTIGCNNRVSEERYQEKENRKNDHSYTILVSVLYRKKNTLVSELEKKKKIQ</sequence>
<evidence type="ECO:0000313" key="3">
    <source>
        <dbReference type="EMBL" id="KAK9686738.1"/>
    </source>
</evidence>
<keyword evidence="4" id="KW-1185">Reference proteome</keyword>
<feature type="domain" description="MADF" evidence="2">
    <location>
        <begin position="3"/>
        <end position="49"/>
    </location>
</feature>